<keyword evidence="7" id="KW-0170">Cobalt</keyword>
<accession>A0ABU7U0K1</accession>
<comment type="pathway">
    <text evidence="7">Cofactor biosynthesis; pyridoxine 5'-phosphate biosynthesis; pyridoxine 5'-phosphate from D-erythrose 4-phosphate: step 4/5.</text>
</comment>
<keyword evidence="6 7" id="KW-0664">Pyridoxine biosynthesis</keyword>
<comment type="catalytic activity">
    <reaction evidence="7">
        <text>4-(phosphooxy)-L-threonine + NAD(+) = 3-amino-2-oxopropyl phosphate + CO2 + NADH</text>
        <dbReference type="Rhea" id="RHEA:32275"/>
        <dbReference type="ChEBI" id="CHEBI:16526"/>
        <dbReference type="ChEBI" id="CHEBI:57279"/>
        <dbReference type="ChEBI" id="CHEBI:57540"/>
        <dbReference type="ChEBI" id="CHEBI:57945"/>
        <dbReference type="ChEBI" id="CHEBI:58452"/>
        <dbReference type="EC" id="1.1.1.262"/>
    </reaction>
</comment>
<evidence type="ECO:0000256" key="1">
    <source>
        <dbReference type="ARBA" id="ARBA00022490"/>
    </source>
</evidence>
<dbReference type="EC" id="1.1.1.262" evidence="7"/>
<dbReference type="InterPro" id="IPR037510">
    <property type="entry name" value="PdxA"/>
</dbReference>
<feature type="binding site" evidence="7">
    <location>
        <position position="291"/>
    </location>
    <ligand>
        <name>substrate</name>
    </ligand>
</feature>
<feature type="binding site" evidence="7">
    <location>
        <position position="210"/>
    </location>
    <ligand>
        <name>a divalent metal cation</name>
        <dbReference type="ChEBI" id="CHEBI:60240"/>
        <note>ligand shared between dimeric partners</note>
    </ligand>
</feature>
<evidence type="ECO:0000313" key="9">
    <source>
        <dbReference type="Proteomes" id="UP001312908"/>
    </source>
</evidence>
<feature type="binding site" evidence="7">
    <location>
        <position position="134"/>
    </location>
    <ligand>
        <name>substrate</name>
    </ligand>
</feature>
<dbReference type="NCBIfam" id="NF003699">
    <property type="entry name" value="PRK05312.1"/>
    <property type="match status" value="1"/>
</dbReference>
<dbReference type="PANTHER" id="PTHR30004">
    <property type="entry name" value="4-HYDROXYTHREONINE-4-PHOSPHATE DEHYDROGENASE"/>
    <property type="match status" value="1"/>
</dbReference>
<comment type="function">
    <text evidence="7">Catalyzes the NAD(P)-dependent oxidation of 4-(phosphooxy)-L-threonine (HTP) into 2-amino-3-oxo-4-(phosphooxy)butyric acid which spontaneously decarboxylates to form 3-amino-2-oxopropyl phosphate (AHAP).</text>
</comment>
<keyword evidence="7" id="KW-0862">Zinc</keyword>
<keyword evidence="7" id="KW-0460">Magnesium</keyword>
<dbReference type="RefSeq" id="WP_394818740.1">
    <property type="nucleotide sequence ID" value="NZ_JAWJZY010000001.1"/>
</dbReference>
<protein>
    <recommendedName>
        <fullName evidence="7">4-hydroxythreonine-4-phosphate dehydrogenase</fullName>
        <ecNumber evidence="7">1.1.1.262</ecNumber>
    </recommendedName>
    <alternativeName>
        <fullName evidence="7">4-(phosphohydroxy)-L-threonine dehydrogenase</fullName>
    </alternativeName>
</protein>
<feature type="binding site" evidence="7">
    <location>
        <position position="135"/>
    </location>
    <ligand>
        <name>substrate</name>
    </ligand>
</feature>
<dbReference type="Proteomes" id="UP001312908">
    <property type="component" value="Unassembled WGS sequence"/>
</dbReference>
<dbReference type="NCBIfam" id="TIGR00557">
    <property type="entry name" value="pdxA"/>
    <property type="match status" value="1"/>
</dbReference>
<reference evidence="8 9" key="1">
    <citation type="submission" date="2023-10" db="EMBL/GenBank/DDBJ databases">
        <title>Sorlinia euscelidii gen. nov., sp. nov., an acetic acid bacteria isolated from the gut of Euscelidius variegatus emitter.</title>
        <authorList>
            <person name="Michoud G."/>
            <person name="Marasco R."/>
            <person name="Seferji K."/>
            <person name="Gonella E."/>
            <person name="Garuglieri E."/>
            <person name="Alma A."/>
            <person name="Mapelli F."/>
            <person name="Borin S."/>
            <person name="Daffonchio D."/>
            <person name="Crotti E."/>
        </authorList>
    </citation>
    <scope>NUCLEOTIDE SEQUENCE [LARGE SCALE GENOMIC DNA]</scope>
    <source>
        <strain evidence="8 9">EV16P</strain>
    </source>
</reference>
<feature type="binding site" evidence="7">
    <location>
        <position position="273"/>
    </location>
    <ligand>
        <name>substrate</name>
    </ligand>
</feature>
<dbReference type="SUPFAM" id="SSF53659">
    <property type="entry name" value="Isocitrate/Isopropylmalate dehydrogenase-like"/>
    <property type="match status" value="1"/>
</dbReference>
<keyword evidence="1 7" id="KW-0963">Cytoplasm</keyword>
<comment type="similarity">
    <text evidence="7">Belongs to the PdxA family.</text>
</comment>
<gene>
    <name evidence="7" type="primary">pdxA</name>
    <name evidence="8" type="ORF">DOFOFD_01720</name>
</gene>
<keyword evidence="4 7" id="KW-0560">Oxidoreductase</keyword>
<dbReference type="Pfam" id="PF04166">
    <property type="entry name" value="PdxA"/>
    <property type="match status" value="1"/>
</dbReference>
<organism evidence="8 9">
    <name type="scientific">Sorlinia euscelidii</name>
    <dbReference type="NCBI Taxonomy" id="3081148"/>
    <lineage>
        <taxon>Bacteria</taxon>
        <taxon>Pseudomonadati</taxon>
        <taxon>Pseudomonadota</taxon>
        <taxon>Alphaproteobacteria</taxon>
        <taxon>Acetobacterales</taxon>
        <taxon>Acetobacteraceae</taxon>
        <taxon>Sorlinia</taxon>
    </lineage>
</organism>
<comment type="subcellular location">
    <subcellularLocation>
        <location evidence="7">Cytoplasm</location>
    </subcellularLocation>
</comment>
<evidence type="ECO:0000256" key="6">
    <source>
        <dbReference type="ARBA" id="ARBA00023096"/>
    </source>
</evidence>
<comment type="cofactor">
    <cofactor evidence="7">
        <name>Zn(2+)</name>
        <dbReference type="ChEBI" id="CHEBI:29105"/>
    </cofactor>
    <cofactor evidence="7">
        <name>Mg(2+)</name>
        <dbReference type="ChEBI" id="CHEBI:18420"/>
    </cofactor>
    <cofactor evidence="7">
        <name>Co(2+)</name>
        <dbReference type="ChEBI" id="CHEBI:48828"/>
    </cofactor>
    <text evidence="7">Binds 1 divalent metal cation per subunit. Can use ions such as Zn(2+), Mg(2+) or Co(2+).</text>
</comment>
<proteinExistence type="inferred from homology"/>
<evidence type="ECO:0000256" key="5">
    <source>
        <dbReference type="ARBA" id="ARBA00023027"/>
    </source>
</evidence>
<comment type="miscellaneous">
    <text evidence="7">The active site is located at the dimer interface.</text>
</comment>
<dbReference type="HAMAP" id="MF_00536">
    <property type="entry name" value="PdxA"/>
    <property type="match status" value="1"/>
</dbReference>
<dbReference type="Gene3D" id="3.40.718.10">
    <property type="entry name" value="Isopropylmalate Dehydrogenase"/>
    <property type="match status" value="1"/>
</dbReference>
<dbReference type="InterPro" id="IPR005255">
    <property type="entry name" value="PdxA_fam"/>
</dbReference>
<evidence type="ECO:0000256" key="7">
    <source>
        <dbReference type="HAMAP-Rule" id="MF_00536"/>
    </source>
</evidence>
<evidence type="ECO:0000256" key="3">
    <source>
        <dbReference type="ARBA" id="ARBA00022857"/>
    </source>
</evidence>
<dbReference type="EMBL" id="JAWJZY010000001">
    <property type="protein sequence ID" value="MEE8657733.1"/>
    <property type="molecule type" value="Genomic_DNA"/>
</dbReference>
<keyword evidence="9" id="KW-1185">Reference proteome</keyword>
<sequence>MTTRPPLPPIAITMGDPAGIGPELIAPLWRSLRQSGPGFVWLGDPRLLPADVPREIVESPDEALACFAARLPVMPVTLQERVEAGRPDPRHAPAIIASIERATRLAREGNVAAIVTSPISKHVLKDAGFDFPGHTEYLAHLCDVSGAEVMMLVSPHLRVVPVTIHLSLRDAIAQLNTQLIEKIGATLINSLQRDFNIKTPRIAVAGLNPHAGEVGYMGDEEARIIAPAITALRRFDAEITDPLPPDTMFTPQMRGTYDAALCMYHDQALIPLKTLDMAHGVNVTLGLPIIRTSPDHGTAFDIAGRGMADGSSLVEAVRLAHKLAAHRRRA</sequence>
<comment type="caution">
    <text evidence="8">The sequence shown here is derived from an EMBL/GenBank/DDBJ whole genome shotgun (WGS) entry which is preliminary data.</text>
</comment>
<keyword evidence="5 7" id="KW-0520">NAD</keyword>
<evidence type="ECO:0000256" key="4">
    <source>
        <dbReference type="ARBA" id="ARBA00023002"/>
    </source>
</evidence>
<feature type="binding site" evidence="7">
    <location>
        <position position="265"/>
    </location>
    <ligand>
        <name>a divalent metal cation</name>
        <dbReference type="ChEBI" id="CHEBI:60240"/>
        <note>ligand shared between dimeric partners</note>
    </ligand>
</feature>
<evidence type="ECO:0000256" key="2">
    <source>
        <dbReference type="ARBA" id="ARBA00022723"/>
    </source>
</evidence>
<keyword evidence="2 7" id="KW-0479">Metal-binding</keyword>
<name>A0ABU7U0K1_9PROT</name>
<dbReference type="PANTHER" id="PTHR30004:SF6">
    <property type="entry name" value="D-THREONATE 4-PHOSPHATE DEHYDROGENASE"/>
    <property type="match status" value="1"/>
</dbReference>
<feature type="binding site" evidence="7">
    <location>
        <position position="165"/>
    </location>
    <ligand>
        <name>a divalent metal cation</name>
        <dbReference type="ChEBI" id="CHEBI:60240"/>
        <note>ligand shared between dimeric partners</note>
    </ligand>
</feature>
<comment type="subunit">
    <text evidence="7">Homodimer.</text>
</comment>
<keyword evidence="3 7" id="KW-0521">NADP</keyword>
<feature type="binding site" evidence="7">
    <location>
        <position position="282"/>
    </location>
    <ligand>
        <name>substrate</name>
    </ligand>
</feature>
<evidence type="ECO:0000313" key="8">
    <source>
        <dbReference type="EMBL" id="MEE8657733.1"/>
    </source>
</evidence>